<dbReference type="Gene3D" id="3.90.550.10">
    <property type="entry name" value="Spore Coat Polysaccharide Biosynthesis Protein SpsA, Chain A"/>
    <property type="match status" value="1"/>
</dbReference>
<evidence type="ECO:0000259" key="4">
    <source>
        <dbReference type="Pfam" id="PF00535"/>
    </source>
</evidence>
<dbReference type="EMBL" id="BAAAFD010000005">
    <property type="protein sequence ID" value="GAA0856856.1"/>
    <property type="molecule type" value="Genomic_DNA"/>
</dbReference>
<dbReference type="Proteomes" id="UP001500359">
    <property type="component" value="Unassembled WGS sequence"/>
</dbReference>
<dbReference type="InterPro" id="IPR001173">
    <property type="entry name" value="Glyco_trans_2-like"/>
</dbReference>
<name>A0ABP3WVZ3_9ALTE</name>
<dbReference type="SUPFAM" id="SSF53448">
    <property type="entry name" value="Nucleotide-diphospho-sugar transferases"/>
    <property type="match status" value="1"/>
</dbReference>
<keyword evidence="3" id="KW-0808">Transferase</keyword>
<dbReference type="InterPro" id="IPR029044">
    <property type="entry name" value="Nucleotide-diphossugar_trans"/>
</dbReference>
<comment type="similarity">
    <text evidence="1">Belongs to the glycosyltransferase 2 family.</text>
</comment>
<reference evidence="6" key="1">
    <citation type="journal article" date="2019" name="Int. J. Syst. Evol. Microbiol.">
        <title>The Global Catalogue of Microorganisms (GCM) 10K type strain sequencing project: providing services to taxonomists for standard genome sequencing and annotation.</title>
        <authorList>
            <consortium name="The Broad Institute Genomics Platform"/>
            <consortium name="The Broad Institute Genome Sequencing Center for Infectious Disease"/>
            <person name="Wu L."/>
            <person name="Ma J."/>
        </authorList>
    </citation>
    <scope>NUCLEOTIDE SEQUENCE [LARGE SCALE GENOMIC DNA]</scope>
    <source>
        <strain evidence="6">JCM 15896</strain>
    </source>
</reference>
<dbReference type="InterPro" id="IPR050834">
    <property type="entry name" value="Glycosyltransf_2"/>
</dbReference>
<comment type="caution">
    <text evidence="5">The sequence shown here is derived from an EMBL/GenBank/DDBJ whole genome shotgun (WGS) entry which is preliminary data.</text>
</comment>
<evidence type="ECO:0000256" key="2">
    <source>
        <dbReference type="ARBA" id="ARBA00022676"/>
    </source>
</evidence>
<dbReference type="Pfam" id="PF00535">
    <property type="entry name" value="Glycos_transf_2"/>
    <property type="match status" value="1"/>
</dbReference>
<dbReference type="PANTHER" id="PTHR43685:SF5">
    <property type="entry name" value="GLYCOSYLTRANSFERASE EPSE-RELATED"/>
    <property type="match status" value="1"/>
</dbReference>
<sequence length="298" mass="34932">MFLTSSYTLLSNLEHKIENHALVGMAVYEGDRLDWIKQAIKSVLTQSYQDFTLIIVIDGEVHNDVYTLLVNLEHQHNNLILLKTTENQGLSVCMNLIVDLFVKKNTQYFFRMDADDISMKDRFLKQVQFFEQNPNIDILGTALIEINEKGKKVGSRKLPIKHHEILRILPKRCAINHPTVALRAGIFKDGFRYRGDLKNTQDYFLWAELCANNYIFANLPKALLKFRRVNDFYKRRGLSKSINEFKARFYTMKVLKRYSMGNIVYACAVLFLRLMPAKLVKLAYKIDRYLLNKRVRHE</sequence>
<dbReference type="PANTHER" id="PTHR43685">
    <property type="entry name" value="GLYCOSYLTRANSFERASE"/>
    <property type="match status" value="1"/>
</dbReference>
<organism evidence="5 6">
    <name type="scientific">Aliiglaciecola litoralis</name>
    <dbReference type="NCBI Taxonomy" id="582857"/>
    <lineage>
        <taxon>Bacteria</taxon>
        <taxon>Pseudomonadati</taxon>
        <taxon>Pseudomonadota</taxon>
        <taxon>Gammaproteobacteria</taxon>
        <taxon>Alteromonadales</taxon>
        <taxon>Alteromonadaceae</taxon>
        <taxon>Aliiglaciecola</taxon>
    </lineage>
</organism>
<evidence type="ECO:0000256" key="3">
    <source>
        <dbReference type="ARBA" id="ARBA00022679"/>
    </source>
</evidence>
<protein>
    <submittedName>
        <fullName evidence="5">Glycosyltransferase</fullName>
    </submittedName>
</protein>
<evidence type="ECO:0000313" key="5">
    <source>
        <dbReference type="EMBL" id="GAA0856856.1"/>
    </source>
</evidence>
<evidence type="ECO:0000256" key="1">
    <source>
        <dbReference type="ARBA" id="ARBA00006739"/>
    </source>
</evidence>
<accession>A0ABP3WVZ3</accession>
<keyword evidence="6" id="KW-1185">Reference proteome</keyword>
<keyword evidence="2" id="KW-0328">Glycosyltransferase</keyword>
<feature type="domain" description="Glycosyltransferase 2-like" evidence="4">
    <location>
        <begin position="30"/>
        <end position="189"/>
    </location>
</feature>
<gene>
    <name evidence="5" type="ORF">GCM10009114_20340</name>
</gene>
<proteinExistence type="inferred from homology"/>
<evidence type="ECO:0000313" key="6">
    <source>
        <dbReference type="Proteomes" id="UP001500359"/>
    </source>
</evidence>